<sequence length="78" mass="9143">MPLKLSTYEMEQKEIISRGLEETTLETQILSAYRLILGDWKSNLFDVQSDEYWSDDQFLCIKKIKSSTGFCQSEINQK</sequence>
<dbReference type="WBParaSite" id="OFLC_0001320301-mRNA-1">
    <property type="protein sequence ID" value="OFLC_0001320301-mRNA-1"/>
    <property type="gene ID" value="OFLC_0001320301"/>
</dbReference>
<reference evidence="1 2" key="2">
    <citation type="submission" date="2018-11" db="EMBL/GenBank/DDBJ databases">
        <authorList>
            <consortium name="Pathogen Informatics"/>
        </authorList>
    </citation>
    <scope>NUCLEOTIDE SEQUENCE [LARGE SCALE GENOMIC DNA]</scope>
</reference>
<gene>
    <name evidence="1" type="ORF">OFLC_LOCUS13202</name>
</gene>
<proteinExistence type="predicted"/>
<reference evidence="3" key="1">
    <citation type="submission" date="2016-06" db="UniProtKB">
        <authorList>
            <consortium name="WormBaseParasite"/>
        </authorList>
    </citation>
    <scope>IDENTIFICATION</scope>
</reference>
<accession>A0A183I0E0</accession>
<keyword evidence="2" id="KW-1185">Reference proteome</keyword>
<evidence type="ECO:0000313" key="2">
    <source>
        <dbReference type="Proteomes" id="UP000267606"/>
    </source>
</evidence>
<organism evidence="3">
    <name type="scientific">Onchocerca flexuosa</name>
    <dbReference type="NCBI Taxonomy" id="387005"/>
    <lineage>
        <taxon>Eukaryota</taxon>
        <taxon>Metazoa</taxon>
        <taxon>Ecdysozoa</taxon>
        <taxon>Nematoda</taxon>
        <taxon>Chromadorea</taxon>
        <taxon>Rhabditida</taxon>
        <taxon>Spirurina</taxon>
        <taxon>Spiruromorpha</taxon>
        <taxon>Filarioidea</taxon>
        <taxon>Onchocercidae</taxon>
        <taxon>Onchocerca</taxon>
    </lineage>
</organism>
<dbReference type="EMBL" id="UZAJ01040086">
    <property type="protein sequence ID" value="VDP13159.1"/>
    <property type="molecule type" value="Genomic_DNA"/>
</dbReference>
<evidence type="ECO:0000313" key="3">
    <source>
        <dbReference type="WBParaSite" id="OFLC_0001320301-mRNA-1"/>
    </source>
</evidence>
<evidence type="ECO:0000313" key="1">
    <source>
        <dbReference type="EMBL" id="VDP13159.1"/>
    </source>
</evidence>
<name>A0A183I0E0_9BILA</name>
<dbReference type="AlphaFoldDB" id="A0A183I0E0"/>
<protein>
    <submittedName>
        <fullName evidence="3">Phage protein</fullName>
    </submittedName>
</protein>
<dbReference type="Proteomes" id="UP000267606">
    <property type="component" value="Unassembled WGS sequence"/>
</dbReference>